<evidence type="ECO:0000256" key="5">
    <source>
        <dbReference type="ARBA" id="ARBA00022989"/>
    </source>
</evidence>
<gene>
    <name evidence="11" type="ORF">SAMN05216201_1323</name>
</gene>
<evidence type="ECO:0000313" key="11">
    <source>
        <dbReference type="EMBL" id="SEJ92304.1"/>
    </source>
</evidence>
<dbReference type="SMART" id="SM00283">
    <property type="entry name" value="MA"/>
    <property type="match status" value="1"/>
</dbReference>
<evidence type="ECO:0000256" key="3">
    <source>
        <dbReference type="ARBA" id="ARBA00022481"/>
    </source>
</evidence>
<dbReference type="Gene3D" id="1.10.287.950">
    <property type="entry name" value="Methyl-accepting chemotaxis protein"/>
    <property type="match status" value="1"/>
</dbReference>
<dbReference type="PROSITE" id="PS50111">
    <property type="entry name" value="CHEMOTAXIS_TRANSDUC_2"/>
    <property type="match status" value="1"/>
</dbReference>
<keyword evidence="3" id="KW-0488">Methylation</keyword>
<keyword evidence="5 9" id="KW-1133">Transmembrane helix</keyword>
<keyword evidence="12" id="KW-1185">Reference proteome</keyword>
<feature type="domain" description="Methyl-accepting transducer" evidence="10">
    <location>
        <begin position="59"/>
        <end position="295"/>
    </location>
</feature>
<keyword evidence="6 9" id="KW-0472">Membrane</keyword>
<protein>
    <submittedName>
        <fullName evidence="11">Methyl-accepting chemotaxis protein</fullName>
    </submittedName>
</protein>
<comment type="subcellular location">
    <subcellularLocation>
        <location evidence="1">Cell membrane</location>
    </subcellularLocation>
</comment>
<dbReference type="PANTHER" id="PTHR32089:SF112">
    <property type="entry name" value="LYSOZYME-LIKE PROTEIN-RELATED"/>
    <property type="match status" value="1"/>
</dbReference>
<sequence length="313" mass="33250">MYGKTLAACLLPSIFFLAGLQAWRDGSVTGFLLAGLSAVCGLGLFVLARRAPSPVYLAQVEQVEQQTEEDGGAFDELPTERTEVVATPADLRPSLFALREAVRQSQADMDYANNLARGAGERVVSSVGSIEAVAELIGELTAYLDGLSGVFAELREQSRSIGAIVGSIQEIAMQTNLLALNAAIEAARAGEHGRGFAVVAGEVRSLAQRVNDSSGQIIRIAGNLEDTAEHVRAGMGRIAETTHCSQSRAQEALAAMGEIRQGAQARLDIVQRVMQGLERQQALTESLDRQLHTVTVDSGARQPAGVQLLREAV</sequence>
<evidence type="ECO:0000256" key="1">
    <source>
        <dbReference type="ARBA" id="ARBA00004236"/>
    </source>
</evidence>
<proteinExistence type="predicted"/>
<organism evidence="11 12">
    <name type="scientific">Pseudomonas linyingensis</name>
    <dbReference type="NCBI Taxonomy" id="915471"/>
    <lineage>
        <taxon>Bacteria</taxon>
        <taxon>Pseudomonadati</taxon>
        <taxon>Pseudomonadota</taxon>
        <taxon>Gammaproteobacteria</taxon>
        <taxon>Pseudomonadales</taxon>
        <taxon>Pseudomonadaceae</taxon>
        <taxon>Pseudomonas</taxon>
    </lineage>
</organism>
<keyword evidence="4 9" id="KW-0812">Transmembrane</keyword>
<keyword evidence="2" id="KW-1003">Cell membrane</keyword>
<evidence type="ECO:0000256" key="7">
    <source>
        <dbReference type="ARBA" id="ARBA00023224"/>
    </source>
</evidence>
<dbReference type="GO" id="GO:0007165">
    <property type="term" value="P:signal transduction"/>
    <property type="evidence" value="ECO:0007669"/>
    <property type="project" value="UniProtKB-KW"/>
</dbReference>
<evidence type="ECO:0000256" key="6">
    <source>
        <dbReference type="ARBA" id="ARBA00023136"/>
    </source>
</evidence>
<dbReference type="PANTHER" id="PTHR32089">
    <property type="entry name" value="METHYL-ACCEPTING CHEMOTAXIS PROTEIN MCPB"/>
    <property type="match status" value="1"/>
</dbReference>
<feature type="transmembrane region" description="Helical" evidence="9">
    <location>
        <begin position="32"/>
        <end position="48"/>
    </location>
</feature>
<dbReference type="GO" id="GO:0005886">
    <property type="term" value="C:plasma membrane"/>
    <property type="evidence" value="ECO:0007669"/>
    <property type="project" value="UniProtKB-SubCell"/>
</dbReference>
<accession>A0A1H7CSV8</accession>
<dbReference type="AlphaFoldDB" id="A0A1H7CSV8"/>
<dbReference type="Pfam" id="PF00015">
    <property type="entry name" value="MCPsignal"/>
    <property type="match status" value="1"/>
</dbReference>
<dbReference type="Proteomes" id="UP000242930">
    <property type="component" value="Unassembled WGS sequence"/>
</dbReference>
<dbReference type="GO" id="GO:0006935">
    <property type="term" value="P:chemotaxis"/>
    <property type="evidence" value="ECO:0007669"/>
    <property type="project" value="UniProtKB-ARBA"/>
</dbReference>
<dbReference type="EMBL" id="FNZE01000032">
    <property type="protein sequence ID" value="SEJ92304.1"/>
    <property type="molecule type" value="Genomic_DNA"/>
</dbReference>
<evidence type="ECO:0000256" key="4">
    <source>
        <dbReference type="ARBA" id="ARBA00022692"/>
    </source>
</evidence>
<name>A0A1H7CSV8_9PSED</name>
<evidence type="ECO:0000256" key="8">
    <source>
        <dbReference type="PROSITE-ProRule" id="PRU00284"/>
    </source>
</evidence>
<keyword evidence="7 8" id="KW-0807">Transducer</keyword>
<reference evidence="12" key="1">
    <citation type="submission" date="2016-10" db="EMBL/GenBank/DDBJ databases">
        <authorList>
            <person name="Varghese N."/>
            <person name="Submissions S."/>
        </authorList>
    </citation>
    <scope>NUCLEOTIDE SEQUENCE [LARGE SCALE GENOMIC DNA]</scope>
    <source>
        <strain evidence="12">LMG 25967</strain>
    </source>
</reference>
<dbReference type="STRING" id="915471.SAMN05216201_1323"/>
<evidence type="ECO:0000259" key="10">
    <source>
        <dbReference type="PROSITE" id="PS50111"/>
    </source>
</evidence>
<evidence type="ECO:0000256" key="2">
    <source>
        <dbReference type="ARBA" id="ARBA00022475"/>
    </source>
</evidence>
<dbReference type="InterPro" id="IPR004089">
    <property type="entry name" value="MCPsignal_dom"/>
</dbReference>
<dbReference type="SUPFAM" id="SSF58104">
    <property type="entry name" value="Methyl-accepting chemotaxis protein (MCP) signaling domain"/>
    <property type="match status" value="1"/>
</dbReference>
<evidence type="ECO:0000256" key="9">
    <source>
        <dbReference type="SAM" id="Phobius"/>
    </source>
</evidence>
<evidence type="ECO:0000313" key="12">
    <source>
        <dbReference type="Proteomes" id="UP000242930"/>
    </source>
</evidence>